<sequence>MLSAEEEIRRLEGDLSGSPTPEMLFNVAFTASDPTGVLERVRDAILSIVHLSTSEIEEEASRPKRLPSWLVVSFAPEQTEEEVANWLAWWRSLGNDARAGAEEAKGWTLPDWLYWMTPGERAWAWWDAALTSPTSATITVEADGWPTPIGALRWLIKAAGAEVVSNP</sequence>
<organism evidence="1 2">
    <name type="scientific">Cellulomonas xiejunii</name>
    <dbReference type="NCBI Taxonomy" id="2968083"/>
    <lineage>
        <taxon>Bacteria</taxon>
        <taxon>Bacillati</taxon>
        <taxon>Actinomycetota</taxon>
        <taxon>Actinomycetes</taxon>
        <taxon>Micrococcales</taxon>
        <taxon>Cellulomonadaceae</taxon>
        <taxon>Cellulomonas</taxon>
    </lineage>
</organism>
<name>A0ABY5KNV3_9CELL</name>
<evidence type="ECO:0000313" key="1">
    <source>
        <dbReference type="EMBL" id="UUI71454.1"/>
    </source>
</evidence>
<dbReference type="RefSeq" id="WP_227575262.1">
    <property type="nucleotide sequence ID" value="NZ_CP101987.1"/>
</dbReference>
<proteinExistence type="predicted"/>
<gene>
    <name evidence="1" type="ORF">NP048_16925</name>
</gene>
<protein>
    <submittedName>
        <fullName evidence="1">Uncharacterized protein</fullName>
    </submittedName>
</protein>
<reference evidence="1 2" key="1">
    <citation type="submission" date="2022-07" db="EMBL/GenBank/DDBJ databases">
        <title>Novel species in genus cellulomonas.</title>
        <authorList>
            <person name="Ye L."/>
        </authorList>
    </citation>
    <scope>NUCLEOTIDE SEQUENCE [LARGE SCALE GENOMIC DNA]</scope>
    <source>
        <strain evidence="2">zg-B89</strain>
    </source>
</reference>
<dbReference type="EMBL" id="CP101987">
    <property type="protein sequence ID" value="UUI71454.1"/>
    <property type="molecule type" value="Genomic_DNA"/>
</dbReference>
<accession>A0ABY5KNV3</accession>
<evidence type="ECO:0000313" key="2">
    <source>
        <dbReference type="Proteomes" id="UP001316384"/>
    </source>
</evidence>
<keyword evidence="2" id="KW-1185">Reference proteome</keyword>
<dbReference type="Proteomes" id="UP001316384">
    <property type="component" value="Chromosome"/>
</dbReference>